<feature type="compositionally biased region" description="Polar residues" evidence="1">
    <location>
        <begin position="32"/>
        <end position="52"/>
    </location>
</feature>
<feature type="region of interest" description="Disordered" evidence="1">
    <location>
        <begin position="1"/>
        <end position="76"/>
    </location>
</feature>
<accession>A0A1Y2H733</accession>
<dbReference type="Proteomes" id="UP000193411">
    <property type="component" value="Unassembled WGS sequence"/>
</dbReference>
<feature type="compositionally biased region" description="Basic residues" evidence="1">
    <location>
        <begin position="172"/>
        <end position="184"/>
    </location>
</feature>
<comment type="caution">
    <text evidence="3">The sequence shown here is derived from an EMBL/GenBank/DDBJ whole genome shotgun (WGS) entry which is preliminary data.</text>
</comment>
<feature type="region of interest" description="Disordered" evidence="1">
    <location>
        <begin position="169"/>
        <end position="198"/>
    </location>
</feature>
<organism evidence="3 4">
    <name type="scientific">Catenaria anguillulae PL171</name>
    <dbReference type="NCBI Taxonomy" id="765915"/>
    <lineage>
        <taxon>Eukaryota</taxon>
        <taxon>Fungi</taxon>
        <taxon>Fungi incertae sedis</taxon>
        <taxon>Blastocladiomycota</taxon>
        <taxon>Blastocladiomycetes</taxon>
        <taxon>Blastocladiales</taxon>
        <taxon>Catenariaceae</taxon>
        <taxon>Catenaria</taxon>
    </lineage>
</organism>
<evidence type="ECO:0000313" key="4">
    <source>
        <dbReference type="Proteomes" id="UP000193411"/>
    </source>
</evidence>
<feature type="region of interest" description="Disordered" evidence="1">
    <location>
        <begin position="282"/>
        <end position="306"/>
    </location>
</feature>
<feature type="region of interest" description="Disordered" evidence="1">
    <location>
        <begin position="407"/>
        <end position="459"/>
    </location>
</feature>
<dbReference type="GO" id="GO:0006334">
    <property type="term" value="P:nucleosome assembly"/>
    <property type="evidence" value="ECO:0007669"/>
    <property type="project" value="InterPro"/>
</dbReference>
<evidence type="ECO:0000256" key="1">
    <source>
        <dbReference type="SAM" id="MobiDB-lite"/>
    </source>
</evidence>
<feature type="domain" description="H15" evidence="2">
    <location>
        <begin position="79"/>
        <end position="163"/>
    </location>
</feature>
<dbReference type="PROSITE" id="PS51504">
    <property type="entry name" value="H15"/>
    <property type="match status" value="1"/>
</dbReference>
<dbReference type="EMBL" id="MCFL01000087">
    <property type="protein sequence ID" value="ORZ30349.1"/>
    <property type="molecule type" value="Genomic_DNA"/>
</dbReference>
<dbReference type="InterPro" id="IPR005818">
    <property type="entry name" value="Histone_H1/H5_H15"/>
</dbReference>
<name>A0A1Y2H733_9FUNG</name>
<feature type="region of interest" description="Disordered" evidence="1">
    <location>
        <begin position="212"/>
        <end position="248"/>
    </location>
</feature>
<dbReference type="GO" id="GO:0003677">
    <property type="term" value="F:DNA binding"/>
    <property type="evidence" value="ECO:0007669"/>
    <property type="project" value="InterPro"/>
</dbReference>
<dbReference type="GO" id="GO:0000786">
    <property type="term" value="C:nucleosome"/>
    <property type="evidence" value="ECO:0007669"/>
    <property type="project" value="InterPro"/>
</dbReference>
<keyword evidence="4" id="KW-1185">Reference proteome</keyword>
<feature type="compositionally biased region" description="Acidic residues" evidence="1">
    <location>
        <begin position="448"/>
        <end position="459"/>
    </location>
</feature>
<dbReference type="STRING" id="765915.A0A1Y2H733"/>
<evidence type="ECO:0000313" key="3">
    <source>
        <dbReference type="EMBL" id="ORZ30349.1"/>
    </source>
</evidence>
<proteinExistence type="predicted"/>
<gene>
    <name evidence="3" type="ORF">BCR44DRAFT_76206</name>
</gene>
<dbReference type="AlphaFoldDB" id="A0A1Y2H733"/>
<protein>
    <recommendedName>
        <fullName evidence="2">H15 domain-containing protein</fullName>
    </recommendedName>
</protein>
<evidence type="ECO:0000259" key="2">
    <source>
        <dbReference type="PROSITE" id="PS51504"/>
    </source>
</evidence>
<reference evidence="3 4" key="1">
    <citation type="submission" date="2016-07" db="EMBL/GenBank/DDBJ databases">
        <title>Pervasive Adenine N6-methylation of Active Genes in Fungi.</title>
        <authorList>
            <consortium name="DOE Joint Genome Institute"/>
            <person name="Mondo S.J."/>
            <person name="Dannebaum R.O."/>
            <person name="Kuo R.C."/>
            <person name="Labutti K."/>
            <person name="Haridas S."/>
            <person name="Kuo A."/>
            <person name="Salamov A."/>
            <person name="Ahrendt S.R."/>
            <person name="Lipzen A."/>
            <person name="Sullivan W."/>
            <person name="Andreopoulos W.B."/>
            <person name="Clum A."/>
            <person name="Lindquist E."/>
            <person name="Daum C."/>
            <person name="Ramamoorthy G.K."/>
            <person name="Gryganskyi A."/>
            <person name="Culley D."/>
            <person name="Magnuson J.K."/>
            <person name="James T.Y."/>
            <person name="O'Malley M.A."/>
            <person name="Stajich J.E."/>
            <person name="Spatafora J.W."/>
            <person name="Visel A."/>
            <person name="Grigoriev I.V."/>
        </authorList>
    </citation>
    <scope>NUCLEOTIDE SEQUENCE [LARGE SCALE GENOMIC DNA]</scope>
    <source>
        <strain evidence="3 4">PL171</strain>
    </source>
</reference>
<sequence>MQCPVEMQPNRNRAPCHSPSSHRVSGACPPLLSTSTESEVVTERSFNTSTSAPHAAESESRLDPDQQAEQAQTRTDRQVVLSYEDMIVQAIQHHETLHAAQFSGTPFLGIPPCRIYDTIGDRYAHALPPSFKSSARKALKRARRKGLVIQVAGATGGLYKLNPDFHGSRASGRAKHVANKKKKANSASGASTSDEGEDTVLAQQTRHIPVQSAMSFPPPSTFVQSTLTRAEPDPSLSPHSLVFPPSTDPMTMTLSPGTSLMTTMQPTASPLYPLFSAPEPMNRSLHSHMQSLSPPPYQLPRSEQSRPSFPPLDGLLPTFTPFPPTNWPHVTSTGPHPPGPATPTVTPHYSPHVPTAMPPCTHPPFAHALKPPLLPYSHKYDPTGTTIQDATATIHPQTHLPNRYLFAQGPQHRGGTSNSEGHQQQQQQLAWSTSHLEPHMSDGSVLDQEIDFDEEEEAE</sequence>